<dbReference type="Proteomes" id="UP000008827">
    <property type="component" value="Chromosome 3"/>
</dbReference>
<evidence type="ECO:0000313" key="3">
    <source>
        <dbReference type="EnsemblPlants" id="KRH65545"/>
    </source>
</evidence>
<dbReference type="Gene3D" id="3.60.40.10">
    <property type="entry name" value="PPM-type phosphatase domain"/>
    <property type="match status" value="1"/>
</dbReference>
<evidence type="ECO:0000259" key="1">
    <source>
        <dbReference type="PROSITE" id="PS51746"/>
    </source>
</evidence>
<dbReference type="SUPFAM" id="SSF81606">
    <property type="entry name" value="PP2C-like"/>
    <property type="match status" value="1"/>
</dbReference>
<dbReference type="InterPro" id="IPR036457">
    <property type="entry name" value="PPM-type-like_dom_sf"/>
</dbReference>
<evidence type="ECO:0000313" key="2">
    <source>
        <dbReference type="EMBL" id="KRH65545.1"/>
    </source>
</evidence>
<reference evidence="2" key="3">
    <citation type="submission" date="2018-07" db="EMBL/GenBank/DDBJ databases">
        <title>WGS assembly of Glycine max.</title>
        <authorList>
            <person name="Schmutz J."/>
            <person name="Cannon S."/>
            <person name="Schlueter J."/>
            <person name="Ma J."/>
            <person name="Mitros T."/>
            <person name="Nelson W."/>
            <person name="Hyten D."/>
            <person name="Song Q."/>
            <person name="Thelen J."/>
            <person name="Cheng J."/>
            <person name="Xu D."/>
            <person name="Hellsten U."/>
            <person name="May G."/>
            <person name="Yu Y."/>
            <person name="Sakurai T."/>
            <person name="Umezawa T."/>
            <person name="Bhattacharyya M."/>
            <person name="Sandhu D."/>
            <person name="Valliyodan B."/>
            <person name="Lindquist E."/>
            <person name="Peto M."/>
            <person name="Grant D."/>
            <person name="Shu S."/>
            <person name="Goodstein D."/>
            <person name="Barry K."/>
            <person name="Futrell-Griggs M."/>
            <person name="Abernathy B."/>
            <person name="Du J."/>
            <person name="Tian Z."/>
            <person name="Zhu L."/>
            <person name="Gill N."/>
            <person name="Joshi T."/>
            <person name="Libault M."/>
            <person name="Sethuraman A."/>
            <person name="Zhang X."/>
            <person name="Shinozaki K."/>
            <person name="Nguyen H."/>
            <person name="Wing R."/>
            <person name="Cregan P."/>
            <person name="Specht J."/>
            <person name="Grimwood J."/>
            <person name="Rokhsar D."/>
            <person name="Stacey G."/>
            <person name="Shoemaker R."/>
            <person name="Jackson S."/>
        </authorList>
    </citation>
    <scope>NUCLEOTIDE SEQUENCE</scope>
    <source>
        <tissue evidence="2">Callus</tissue>
    </source>
</reference>
<dbReference type="GO" id="GO:0004722">
    <property type="term" value="F:protein serine/threonine phosphatase activity"/>
    <property type="evidence" value="ECO:0000318"/>
    <property type="project" value="GO_Central"/>
</dbReference>
<reference evidence="2 3" key="1">
    <citation type="journal article" date="2010" name="Nature">
        <title>Genome sequence of the palaeopolyploid soybean.</title>
        <authorList>
            <person name="Schmutz J."/>
            <person name="Cannon S.B."/>
            <person name="Schlueter J."/>
            <person name="Ma J."/>
            <person name="Mitros T."/>
            <person name="Nelson W."/>
            <person name="Hyten D.L."/>
            <person name="Song Q."/>
            <person name="Thelen J.J."/>
            <person name="Cheng J."/>
            <person name="Xu D."/>
            <person name="Hellsten U."/>
            <person name="May G.D."/>
            <person name="Yu Y."/>
            <person name="Sakurai T."/>
            <person name="Umezawa T."/>
            <person name="Bhattacharyya M.K."/>
            <person name="Sandhu D."/>
            <person name="Valliyodan B."/>
            <person name="Lindquist E."/>
            <person name="Peto M."/>
            <person name="Grant D."/>
            <person name="Shu S."/>
            <person name="Goodstein D."/>
            <person name="Barry K."/>
            <person name="Futrell-Griggs M."/>
            <person name="Abernathy B."/>
            <person name="Du J."/>
            <person name="Tian Z."/>
            <person name="Zhu L."/>
            <person name="Gill N."/>
            <person name="Joshi T."/>
            <person name="Libault M."/>
            <person name="Sethuraman A."/>
            <person name="Zhang X.-C."/>
            <person name="Shinozaki K."/>
            <person name="Nguyen H.T."/>
            <person name="Wing R.A."/>
            <person name="Cregan P."/>
            <person name="Specht J."/>
            <person name="Grimwood J."/>
            <person name="Rokhsar D."/>
            <person name="Stacey G."/>
            <person name="Shoemaker R.C."/>
            <person name="Jackson S.A."/>
        </authorList>
    </citation>
    <scope>NUCLEOTIDE SEQUENCE</scope>
    <source>
        <strain evidence="3">cv. Williams 82</strain>
        <tissue evidence="2">Callus</tissue>
    </source>
</reference>
<dbReference type="CDD" id="cd00143">
    <property type="entry name" value="PP2Cc"/>
    <property type="match status" value="1"/>
</dbReference>
<dbReference type="EnsemblPlants" id="KRH65545">
    <property type="protein sequence ID" value="KRH65545"/>
    <property type="gene ID" value="GLYMA_03G044100"/>
</dbReference>
<reference evidence="3" key="2">
    <citation type="submission" date="2018-02" db="UniProtKB">
        <authorList>
            <consortium name="EnsemblPlants"/>
        </authorList>
    </citation>
    <scope>IDENTIFICATION</scope>
    <source>
        <strain evidence="3">Williams 82</strain>
    </source>
</reference>
<dbReference type="OMA" id="TCLGEAM"/>
<gene>
    <name evidence="2" type="ORF">GLYMA_03G044100</name>
</gene>
<dbReference type="EMBL" id="CM000836">
    <property type="protein sequence ID" value="KRH65545.1"/>
    <property type="molecule type" value="Genomic_DNA"/>
</dbReference>
<dbReference type="SMR" id="A0A0R0KJZ5"/>
<evidence type="ECO:0000313" key="4">
    <source>
        <dbReference type="Proteomes" id="UP000008827"/>
    </source>
</evidence>
<sequence length="222" mass="24615">MMLMPQNGGSRGDVHVEDNQNMSFPSWEGTFMRCFSEIDEKLAKNIDTDGFHGGSTSVSVLKQGDQVIIGNVGDSRAVLCRRAPDNHLIPIQLTVDLTPDIPSMRASSRTCLGEAMRIFAVEEDPTVNRVWMPKRDCPGLAMARAFRNFCLKDYGVASVPDIMDLLTNSEVINIVASAPKRSVAAKLLVNHAARAWKYKYGFKNQKEEWDALGGFSRANFES</sequence>
<dbReference type="Pfam" id="PF00481">
    <property type="entry name" value="PP2C"/>
    <property type="match status" value="1"/>
</dbReference>
<dbReference type="InterPro" id="IPR015655">
    <property type="entry name" value="PP2C"/>
</dbReference>
<dbReference type="InParanoid" id="A0A0R0KJZ5"/>
<dbReference type="GO" id="GO:1902531">
    <property type="term" value="P:regulation of intracellular signal transduction"/>
    <property type="evidence" value="ECO:0000318"/>
    <property type="project" value="GO_Central"/>
</dbReference>
<keyword evidence="4" id="KW-1185">Reference proteome</keyword>
<dbReference type="PANTHER" id="PTHR47992">
    <property type="entry name" value="PROTEIN PHOSPHATASE"/>
    <property type="match status" value="1"/>
</dbReference>
<dbReference type="AlphaFoldDB" id="A0A0R0KJZ5"/>
<organism evidence="2">
    <name type="scientific">Glycine max</name>
    <name type="common">Soybean</name>
    <name type="synonym">Glycine hispida</name>
    <dbReference type="NCBI Taxonomy" id="3847"/>
    <lineage>
        <taxon>Eukaryota</taxon>
        <taxon>Viridiplantae</taxon>
        <taxon>Streptophyta</taxon>
        <taxon>Embryophyta</taxon>
        <taxon>Tracheophyta</taxon>
        <taxon>Spermatophyta</taxon>
        <taxon>Magnoliopsida</taxon>
        <taxon>eudicotyledons</taxon>
        <taxon>Gunneridae</taxon>
        <taxon>Pentapetalae</taxon>
        <taxon>rosids</taxon>
        <taxon>fabids</taxon>
        <taxon>Fabales</taxon>
        <taxon>Fabaceae</taxon>
        <taxon>Papilionoideae</taxon>
        <taxon>50 kb inversion clade</taxon>
        <taxon>NPAAA clade</taxon>
        <taxon>indigoferoid/millettioid clade</taxon>
        <taxon>Phaseoleae</taxon>
        <taxon>Glycine</taxon>
        <taxon>Glycine subgen. Soja</taxon>
    </lineage>
</organism>
<name>A0A0R0KJZ5_SOYBN</name>
<protein>
    <recommendedName>
        <fullName evidence="1">PPM-type phosphatase domain-containing protein</fullName>
    </recommendedName>
</protein>
<proteinExistence type="predicted"/>
<accession>A0A0R0KJZ5</accession>
<dbReference type="Gramene" id="KRH65545">
    <property type="protein sequence ID" value="KRH65545"/>
    <property type="gene ID" value="GLYMA_03G044100"/>
</dbReference>
<dbReference type="PROSITE" id="PS51746">
    <property type="entry name" value="PPM_2"/>
    <property type="match status" value="1"/>
</dbReference>
<feature type="domain" description="PPM-type phosphatase" evidence="1">
    <location>
        <begin position="1"/>
        <end position="222"/>
    </location>
</feature>
<dbReference type="SMART" id="SM00332">
    <property type="entry name" value="PP2Cc"/>
    <property type="match status" value="1"/>
</dbReference>
<dbReference type="InterPro" id="IPR001932">
    <property type="entry name" value="PPM-type_phosphatase-like_dom"/>
</dbReference>